<organism evidence="3 4">
    <name type="scientific">Oryza sativa subsp. japonica</name>
    <name type="common">Rice</name>
    <dbReference type="NCBI Taxonomy" id="39947"/>
    <lineage>
        <taxon>Eukaryota</taxon>
        <taxon>Viridiplantae</taxon>
        <taxon>Streptophyta</taxon>
        <taxon>Embryophyta</taxon>
        <taxon>Tracheophyta</taxon>
        <taxon>Spermatophyta</taxon>
        <taxon>Magnoliopsida</taxon>
        <taxon>Liliopsida</taxon>
        <taxon>Poales</taxon>
        <taxon>Poaceae</taxon>
        <taxon>BOP clade</taxon>
        <taxon>Oryzoideae</taxon>
        <taxon>Oryzeae</taxon>
        <taxon>Oryzinae</taxon>
        <taxon>Oryza</taxon>
        <taxon>Oryza sativa</taxon>
    </lineage>
</organism>
<dbReference type="Proteomes" id="UP000000763">
    <property type="component" value="Chromosome 9"/>
</dbReference>
<protein>
    <submittedName>
        <fullName evidence="3">Uncharacterized protein</fullName>
    </submittedName>
</protein>
<feature type="region of interest" description="Disordered" evidence="1">
    <location>
        <begin position="92"/>
        <end position="122"/>
    </location>
</feature>
<dbReference type="EMBL" id="AP005585">
    <property type="protein sequence ID" value="BAD28823.1"/>
    <property type="molecule type" value="Genomic_DNA"/>
</dbReference>
<reference evidence="2" key="1">
    <citation type="submission" date="2002-07" db="EMBL/GenBank/DDBJ databases">
        <title>Oryza sativa nipponbare(GA3) genomic DNA, chromosome 9, PAC clone:P0448B11.</title>
        <authorList>
            <person name="Sasaki T."/>
            <person name="Matsumoto T."/>
            <person name="Hattori M."/>
            <person name="Sakaki Y."/>
            <person name="Katayose Y."/>
        </authorList>
    </citation>
    <scope>NUCLEOTIDE SEQUENCE</scope>
</reference>
<evidence type="ECO:0000313" key="4">
    <source>
        <dbReference type="Proteomes" id="UP000000763"/>
    </source>
</evidence>
<feature type="compositionally biased region" description="Basic and acidic residues" evidence="1">
    <location>
        <begin position="92"/>
        <end position="110"/>
    </location>
</feature>
<proteinExistence type="predicted"/>
<evidence type="ECO:0000313" key="2">
    <source>
        <dbReference type="EMBL" id="BAD28823.1"/>
    </source>
</evidence>
<reference evidence="4" key="4">
    <citation type="journal article" date="2008" name="Nucleic Acids Res.">
        <title>The rice annotation project database (RAP-DB): 2008 update.</title>
        <authorList>
            <consortium name="The rice annotation project (RAP)"/>
        </authorList>
    </citation>
    <scope>GENOME REANNOTATION</scope>
    <source>
        <strain evidence="4">cv. Nipponbare</strain>
    </source>
</reference>
<dbReference type="EMBL" id="AP005758">
    <property type="protein sequence ID" value="BAD29223.1"/>
    <property type="molecule type" value="Genomic_DNA"/>
</dbReference>
<sequence>MDRPVLNGCRLHVQMEEESFVFLKRLIGSMPLQLYRIKKMLLLTLFQSHLSRRLRCHPHPLQPPGIHAAGAEDRPERLRPGLAWFVAESSDTHAEARWESGRRGRLRASDEEGGATPVHRLH</sequence>
<reference evidence="4" key="3">
    <citation type="journal article" date="2005" name="Nature">
        <title>The map-based sequence of the rice genome.</title>
        <authorList>
            <consortium name="International rice genome sequencing project (IRGSP)"/>
            <person name="Matsumoto T."/>
            <person name="Wu J."/>
            <person name="Kanamori H."/>
            <person name="Katayose Y."/>
            <person name="Fujisawa M."/>
            <person name="Namiki N."/>
            <person name="Mizuno H."/>
            <person name="Yamamoto K."/>
            <person name="Antonio B.A."/>
            <person name="Baba T."/>
            <person name="Sakata K."/>
            <person name="Nagamura Y."/>
            <person name="Aoki H."/>
            <person name="Arikawa K."/>
            <person name="Arita K."/>
            <person name="Bito T."/>
            <person name="Chiden Y."/>
            <person name="Fujitsuka N."/>
            <person name="Fukunaka R."/>
            <person name="Hamada M."/>
            <person name="Harada C."/>
            <person name="Hayashi A."/>
            <person name="Hijishita S."/>
            <person name="Honda M."/>
            <person name="Hosokawa S."/>
            <person name="Ichikawa Y."/>
            <person name="Idonuma A."/>
            <person name="Iijima M."/>
            <person name="Ikeda M."/>
            <person name="Ikeno M."/>
            <person name="Ito K."/>
            <person name="Ito S."/>
            <person name="Ito T."/>
            <person name="Ito Y."/>
            <person name="Ito Y."/>
            <person name="Iwabuchi A."/>
            <person name="Kamiya K."/>
            <person name="Karasawa W."/>
            <person name="Kurita K."/>
            <person name="Katagiri S."/>
            <person name="Kikuta A."/>
            <person name="Kobayashi H."/>
            <person name="Kobayashi N."/>
            <person name="Machita K."/>
            <person name="Maehara T."/>
            <person name="Masukawa M."/>
            <person name="Mizubayashi T."/>
            <person name="Mukai Y."/>
            <person name="Nagasaki H."/>
            <person name="Nagata Y."/>
            <person name="Naito S."/>
            <person name="Nakashima M."/>
            <person name="Nakama Y."/>
            <person name="Nakamichi Y."/>
            <person name="Nakamura M."/>
            <person name="Meguro A."/>
            <person name="Negishi M."/>
            <person name="Ohta I."/>
            <person name="Ohta T."/>
            <person name="Okamoto M."/>
            <person name="Ono N."/>
            <person name="Saji S."/>
            <person name="Sakaguchi M."/>
            <person name="Sakai K."/>
            <person name="Shibata M."/>
            <person name="Shimokawa T."/>
            <person name="Song J."/>
            <person name="Takazaki Y."/>
            <person name="Terasawa K."/>
            <person name="Tsugane M."/>
            <person name="Tsuji K."/>
            <person name="Ueda S."/>
            <person name="Waki K."/>
            <person name="Yamagata H."/>
            <person name="Yamamoto M."/>
            <person name="Yamamoto S."/>
            <person name="Yamane H."/>
            <person name="Yoshiki S."/>
            <person name="Yoshihara R."/>
            <person name="Yukawa K."/>
            <person name="Zhong H."/>
            <person name="Yano M."/>
            <person name="Yuan Q."/>
            <person name="Ouyang S."/>
            <person name="Liu J."/>
            <person name="Jones K.M."/>
            <person name="Gansberger K."/>
            <person name="Moffat K."/>
            <person name="Hill J."/>
            <person name="Bera J."/>
            <person name="Fadrosh D."/>
            <person name="Jin S."/>
            <person name="Johri S."/>
            <person name="Kim M."/>
            <person name="Overton L."/>
            <person name="Reardon M."/>
            <person name="Tsitrin T."/>
            <person name="Vuong H."/>
            <person name="Weaver B."/>
            <person name="Ciecko A."/>
            <person name="Tallon L."/>
            <person name="Jackson J."/>
            <person name="Pai G."/>
            <person name="Aken S.V."/>
            <person name="Utterback T."/>
            <person name="Reidmuller S."/>
            <person name="Feldblyum T."/>
            <person name="Hsiao J."/>
            <person name="Zismann V."/>
            <person name="Iobst S."/>
            <person name="de Vazeille A.R."/>
            <person name="Buell C.R."/>
            <person name="Ying K."/>
            <person name="Li Y."/>
            <person name="Lu T."/>
            <person name="Huang Y."/>
            <person name="Zhao Q."/>
            <person name="Feng Q."/>
            <person name="Zhang L."/>
            <person name="Zhu J."/>
            <person name="Weng Q."/>
            <person name="Mu J."/>
            <person name="Lu Y."/>
            <person name="Fan D."/>
            <person name="Liu Y."/>
            <person name="Guan J."/>
            <person name="Zhang Y."/>
            <person name="Yu S."/>
            <person name="Liu X."/>
            <person name="Zhang Y."/>
            <person name="Hong G."/>
            <person name="Han B."/>
            <person name="Choisne N."/>
            <person name="Demange N."/>
            <person name="Orjeda G."/>
            <person name="Samain S."/>
            <person name="Cattolico L."/>
            <person name="Pelletier E."/>
            <person name="Couloux A."/>
            <person name="Segurens B."/>
            <person name="Wincker P."/>
            <person name="D'Hont A."/>
            <person name="Scarpelli C."/>
            <person name="Weissenbach J."/>
            <person name="Salanoubat M."/>
            <person name="Quetier F."/>
            <person name="Yu Y."/>
            <person name="Kim H.R."/>
            <person name="Rambo T."/>
            <person name="Currie J."/>
            <person name="Collura K."/>
            <person name="Luo M."/>
            <person name="Yang T."/>
            <person name="Ammiraju J.S.S."/>
            <person name="Engler F."/>
            <person name="Soderlund C."/>
            <person name="Wing R.A."/>
            <person name="Palmer L.E."/>
            <person name="de la Bastide M."/>
            <person name="Spiegel L."/>
            <person name="Nascimento L."/>
            <person name="Zutavern T."/>
            <person name="O'Shaughnessy A."/>
            <person name="Dike S."/>
            <person name="Dedhia N."/>
            <person name="Preston R."/>
            <person name="Balija V."/>
            <person name="McCombie W.R."/>
            <person name="Chow T."/>
            <person name="Chen H."/>
            <person name="Chung M."/>
            <person name="Chen C."/>
            <person name="Shaw J."/>
            <person name="Wu H."/>
            <person name="Hsiao K."/>
            <person name="Chao Y."/>
            <person name="Chu M."/>
            <person name="Cheng C."/>
            <person name="Hour A."/>
            <person name="Lee P."/>
            <person name="Lin S."/>
            <person name="Lin Y."/>
            <person name="Liou J."/>
            <person name="Liu S."/>
            <person name="Hsing Y."/>
            <person name="Raghuvanshi S."/>
            <person name="Mohanty A."/>
            <person name="Bharti A.K."/>
            <person name="Gaur A."/>
            <person name="Gupta V."/>
            <person name="Kumar D."/>
            <person name="Ravi V."/>
            <person name="Vij S."/>
            <person name="Kapur A."/>
            <person name="Khurana P."/>
            <person name="Khurana P."/>
            <person name="Khurana J.P."/>
            <person name="Tyagi A.K."/>
            <person name="Gaikwad K."/>
            <person name="Singh A."/>
            <person name="Dalal V."/>
            <person name="Srivastava S."/>
            <person name="Dixit A."/>
            <person name="Pal A.K."/>
            <person name="Ghazi I.A."/>
            <person name="Yadav M."/>
            <person name="Pandit A."/>
            <person name="Bhargava A."/>
            <person name="Sureshbabu K."/>
            <person name="Batra K."/>
            <person name="Sharma T.R."/>
            <person name="Mohapatra T."/>
            <person name="Singh N.K."/>
            <person name="Messing J."/>
            <person name="Nelson A.B."/>
            <person name="Fuks G."/>
            <person name="Kavchok S."/>
            <person name="Keizer G."/>
            <person name="Linton E."/>
            <person name="Llaca V."/>
            <person name="Song R."/>
            <person name="Tanyolac B."/>
            <person name="Young S."/>
            <person name="Ho-Il K."/>
            <person name="Hahn J.H."/>
            <person name="Sangsakoo G."/>
            <person name="Vanavichit A."/>
            <person name="de Mattos Luiz.A.T."/>
            <person name="Zimmer P.D."/>
            <person name="Malone G."/>
            <person name="Dellagostin O."/>
            <person name="de Oliveira A.C."/>
            <person name="Bevan M."/>
            <person name="Bancroft I."/>
            <person name="Minx P."/>
            <person name="Cordum H."/>
            <person name="Wilson R."/>
            <person name="Cheng Z."/>
            <person name="Jin W."/>
            <person name="Jiang J."/>
            <person name="Leong S.A."/>
            <person name="Iwama H."/>
            <person name="Gojobori T."/>
            <person name="Itoh T."/>
            <person name="Niimura Y."/>
            <person name="Fujii Y."/>
            <person name="Habara T."/>
            <person name="Sakai H."/>
            <person name="Sato Y."/>
            <person name="Wilson G."/>
            <person name="Kumar K."/>
            <person name="McCouch S."/>
            <person name="Juretic N."/>
            <person name="Hoen D."/>
            <person name="Wright S."/>
            <person name="Bruskiewich R."/>
            <person name="Bureau T."/>
            <person name="Miyao A."/>
            <person name="Hirochika H."/>
            <person name="Nishikawa T."/>
            <person name="Kadowaki K."/>
            <person name="Sugiura M."/>
            <person name="Burr B."/>
            <person name="Sasaki T."/>
        </authorList>
    </citation>
    <scope>NUCLEOTIDE SEQUENCE [LARGE SCALE GENOMIC DNA]</scope>
    <source>
        <strain evidence="4">cv. Nipponbare</strain>
    </source>
</reference>
<accession>Q6EQ47</accession>
<dbReference type="AlphaFoldDB" id="Q6EQ47"/>
<name>Q6EQ47_ORYSJ</name>
<evidence type="ECO:0000256" key="1">
    <source>
        <dbReference type="SAM" id="MobiDB-lite"/>
    </source>
</evidence>
<evidence type="ECO:0000313" key="3">
    <source>
        <dbReference type="EMBL" id="BAD29223.1"/>
    </source>
</evidence>
<gene>
    <name evidence="3" type="ORF">P0433B06.16</name>
    <name evidence="2" type="ORF">P0448B11.52</name>
</gene>
<reference evidence="3" key="2">
    <citation type="submission" date="2002-09" db="EMBL/GenBank/DDBJ databases">
        <title>Oryza sativa nipponbare(GA3) genomic DNA, chromosome 9, PAC clone:P0433B06.</title>
        <authorList>
            <person name="Sasaki T."/>
            <person name="Matsumoto T."/>
            <person name="Hattori M."/>
            <person name="Sakaki Y."/>
            <person name="Katayose Y."/>
        </authorList>
    </citation>
    <scope>NUCLEOTIDE SEQUENCE</scope>
</reference>